<dbReference type="PANTHER" id="PTHR34358">
    <property type="entry name" value="OS03G0411600 PROTEIN"/>
    <property type="match status" value="1"/>
</dbReference>
<evidence type="ECO:0000256" key="2">
    <source>
        <dbReference type="SAM" id="Phobius"/>
    </source>
</evidence>
<dbReference type="InterPro" id="IPR010608">
    <property type="entry name" value="DUF1195"/>
</dbReference>
<name>A0A444YWP9_ARAHY</name>
<dbReference type="Pfam" id="PF06708">
    <property type="entry name" value="DUF1195"/>
    <property type="match status" value="2"/>
</dbReference>
<dbReference type="STRING" id="3818.A0A444YWP9"/>
<comment type="caution">
    <text evidence="3">The sequence shown here is derived from an EMBL/GenBank/DDBJ whole genome shotgun (WGS) entry which is preliminary data.</text>
</comment>
<protein>
    <submittedName>
        <fullName evidence="3">Uncharacterized protein</fullName>
    </submittedName>
</protein>
<feature type="transmembrane region" description="Helical" evidence="2">
    <location>
        <begin position="57"/>
        <end position="78"/>
    </location>
</feature>
<keyword evidence="4" id="KW-1185">Reference proteome</keyword>
<organism evidence="3 4">
    <name type="scientific">Arachis hypogaea</name>
    <name type="common">Peanut</name>
    <dbReference type="NCBI Taxonomy" id="3818"/>
    <lineage>
        <taxon>Eukaryota</taxon>
        <taxon>Viridiplantae</taxon>
        <taxon>Streptophyta</taxon>
        <taxon>Embryophyta</taxon>
        <taxon>Tracheophyta</taxon>
        <taxon>Spermatophyta</taxon>
        <taxon>Magnoliopsida</taxon>
        <taxon>eudicotyledons</taxon>
        <taxon>Gunneridae</taxon>
        <taxon>Pentapetalae</taxon>
        <taxon>rosids</taxon>
        <taxon>fabids</taxon>
        <taxon>Fabales</taxon>
        <taxon>Fabaceae</taxon>
        <taxon>Papilionoideae</taxon>
        <taxon>50 kb inversion clade</taxon>
        <taxon>dalbergioids sensu lato</taxon>
        <taxon>Dalbergieae</taxon>
        <taxon>Pterocarpus clade</taxon>
        <taxon>Arachis</taxon>
    </lineage>
</organism>
<keyword evidence="2" id="KW-1133">Transmembrane helix</keyword>
<gene>
    <name evidence="3" type="ORF">Ahy_B06g086104</name>
</gene>
<dbReference type="Proteomes" id="UP000289738">
    <property type="component" value="Chromosome B06"/>
</dbReference>
<evidence type="ECO:0000313" key="3">
    <source>
        <dbReference type="EMBL" id="RYR06365.1"/>
    </source>
</evidence>
<sequence>MKEEEGENITKTRRSRESFNDCGAANGVGVVAATVMANNNNNNHNNNSNKGNYNYKFWVLAAIIVLALWSMFTGSVTLKWSASNLTRFSHDLDHSITLQDLDVLEVEEREKVVRRMWEVYTHSTTAKVPRFWSDAFHAAYEHLVSDVPTIRDAAISEIAKMSIQFLSLQQQLPIQLQSESVPGPNSQLGADRPTETSASSAQRPWPLFHHLVIPAWVTSWRYSTRHARIVLNLFIKLAATVMANNNNNNHNNNSNKGNYNYKFWVLAAIIVLALWSMFTGSVTLKWSASNLTRFSHDLDHSITLQDLDVLEVEEREKVVRRMWEVYTHSTTAKVPRFWSDAFHAAYEHLVSDVPTIRDAAISEIAKMSIQFLSLQQQLPIQLQSESNIRVSRKMKEEQESSWGAKIGTKQ</sequence>
<feature type="region of interest" description="Disordered" evidence="1">
    <location>
        <begin position="179"/>
        <end position="201"/>
    </location>
</feature>
<feature type="transmembrane region" description="Helical" evidence="2">
    <location>
        <begin position="263"/>
        <end position="284"/>
    </location>
</feature>
<dbReference type="AlphaFoldDB" id="A0A444YWP9"/>
<proteinExistence type="predicted"/>
<dbReference type="EMBL" id="SDMP01000016">
    <property type="protein sequence ID" value="RYR06365.1"/>
    <property type="molecule type" value="Genomic_DNA"/>
</dbReference>
<evidence type="ECO:0000256" key="1">
    <source>
        <dbReference type="SAM" id="MobiDB-lite"/>
    </source>
</evidence>
<accession>A0A444YWP9</accession>
<keyword evidence="2" id="KW-0472">Membrane</keyword>
<reference evidence="3 4" key="1">
    <citation type="submission" date="2019-01" db="EMBL/GenBank/DDBJ databases">
        <title>Sequencing of cultivated peanut Arachis hypogaea provides insights into genome evolution and oil improvement.</title>
        <authorList>
            <person name="Chen X."/>
        </authorList>
    </citation>
    <scope>NUCLEOTIDE SEQUENCE [LARGE SCALE GENOMIC DNA]</scope>
    <source>
        <strain evidence="4">cv. Fuhuasheng</strain>
        <tissue evidence="3">Leaves</tissue>
    </source>
</reference>
<dbReference type="PANTHER" id="PTHR34358:SF7">
    <property type="entry name" value="SUGAR TRANSPORTER"/>
    <property type="match status" value="1"/>
</dbReference>
<evidence type="ECO:0000313" key="4">
    <source>
        <dbReference type="Proteomes" id="UP000289738"/>
    </source>
</evidence>
<keyword evidence="2" id="KW-0812">Transmembrane</keyword>